<dbReference type="InterPro" id="IPR001375">
    <property type="entry name" value="Peptidase_S9_cat"/>
</dbReference>
<reference evidence="3 4" key="1">
    <citation type="submission" date="2020-08" db="EMBL/GenBank/DDBJ databases">
        <title>Sequencing the genomes of 1000 actinobacteria strains.</title>
        <authorList>
            <person name="Klenk H.-P."/>
        </authorList>
    </citation>
    <scope>NUCLEOTIDE SEQUENCE [LARGE SCALE GENOMIC DNA]</scope>
    <source>
        <strain evidence="3 4">DSM 21065</strain>
    </source>
</reference>
<dbReference type="AlphaFoldDB" id="A0A7W8ZXB6"/>
<dbReference type="Gene3D" id="3.40.50.1820">
    <property type="entry name" value="alpha/beta hydrolase"/>
    <property type="match status" value="1"/>
</dbReference>
<dbReference type="Proteomes" id="UP000561726">
    <property type="component" value="Unassembled WGS sequence"/>
</dbReference>
<dbReference type="InterPro" id="IPR050261">
    <property type="entry name" value="FrsA_esterase"/>
</dbReference>
<protein>
    <submittedName>
        <fullName evidence="3">Putative dienelactone hydrolase</fullName>
    </submittedName>
</protein>
<accession>A0A7W8ZXB6</accession>
<gene>
    <name evidence="3" type="ORF">BJ997_002218</name>
</gene>
<evidence type="ECO:0000313" key="4">
    <source>
        <dbReference type="Proteomes" id="UP000561726"/>
    </source>
</evidence>
<evidence type="ECO:0000313" key="3">
    <source>
        <dbReference type="EMBL" id="MBB5641670.1"/>
    </source>
</evidence>
<dbReference type="SUPFAM" id="SSF53474">
    <property type="entry name" value="alpha/beta-Hydrolases"/>
    <property type="match status" value="1"/>
</dbReference>
<name>A0A7W8ZXB6_9MICO</name>
<evidence type="ECO:0000259" key="2">
    <source>
        <dbReference type="Pfam" id="PF00326"/>
    </source>
</evidence>
<sequence>MRTPIWPSRRPTPAPVVVLSHGTGGAGEDLDWLAKPLNDAGFLVASVDHPGNSYNDEYLPEGFAFAWERARDITLLIDPLVAEQNIDLSRIGAAGFSFGGYTVSALLGGRIDAHVMEAMFHGQIPAPDVPEFPDLIKTLRTKYSDADIG</sequence>
<dbReference type="PANTHER" id="PTHR22946">
    <property type="entry name" value="DIENELACTONE HYDROLASE DOMAIN-CONTAINING PROTEIN-RELATED"/>
    <property type="match status" value="1"/>
</dbReference>
<feature type="domain" description="Peptidase S9 prolyl oligopeptidase catalytic" evidence="2">
    <location>
        <begin position="30"/>
        <end position="109"/>
    </location>
</feature>
<comment type="similarity">
    <text evidence="1">Belongs to the AB hydrolase superfamily.</text>
</comment>
<keyword evidence="3" id="KW-0378">Hydrolase</keyword>
<dbReference type="GO" id="GO:0008236">
    <property type="term" value="F:serine-type peptidase activity"/>
    <property type="evidence" value="ECO:0007669"/>
    <property type="project" value="InterPro"/>
</dbReference>
<comment type="caution">
    <text evidence="3">The sequence shown here is derived from an EMBL/GenBank/DDBJ whole genome shotgun (WGS) entry which is preliminary data.</text>
</comment>
<evidence type="ECO:0000256" key="1">
    <source>
        <dbReference type="ARBA" id="ARBA00008645"/>
    </source>
</evidence>
<dbReference type="RefSeq" id="WP_084141662.1">
    <property type="nucleotide sequence ID" value="NZ_JACHBQ010000001.1"/>
</dbReference>
<proteinExistence type="inferred from homology"/>
<organism evidence="3 4">
    <name type="scientific">Cryobacterium roopkundense</name>
    <dbReference type="NCBI Taxonomy" id="1001240"/>
    <lineage>
        <taxon>Bacteria</taxon>
        <taxon>Bacillati</taxon>
        <taxon>Actinomycetota</taxon>
        <taxon>Actinomycetes</taxon>
        <taxon>Micrococcales</taxon>
        <taxon>Microbacteriaceae</taxon>
        <taxon>Cryobacterium</taxon>
    </lineage>
</organism>
<dbReference type="GO" id="GO:0006508">
    <property type="term" value="P:proteolysis"/>
    <property type="evidence" value="ECO:0007669"/>
    <property type="project" value="InterPro"/>
</dbReference>
<dbReference type="Pfam" id="PF00326">
    <property type="entry name" value="Peptidase_S9"/>
    <property type="match status" value="1"/>
</dbReference>
<dbReference type="InterPro" id="IPR029058">
    <property type="entry name" value="AB_hydrolase_fold"/>
</dbReference>
<dbReference type="EMBL" id="JACHBQ010000001">
    <property type="protein sequence ID" value="MBB5641670.1"/>
    <property type="molecule type" value="Genomic_DNA"/>
</dbReference>